<protein>
    <recommendedName>
        <fullName evidence="1">YgjP-like metallopeptidase domain-containing protein</fullName>
    </recommendedName>
</protein>
<dbReference type="PANTHER" id="PTHR30399:SF1">
    <property type="entry name" value="UTP PYROPHOSPHATASE"/>
    <property type="match status" value="1"/>
</dbReference>
<dbReference type="InterPro" id="IPR002725">
    <property type="entry name" value="YgjP-like_metallopeptidase"/>
</dbReference>
<comment type="caution">
    <text evidence="2">The sequence shown here is derived from an EMBL/GenBank/DDBJ whole genome shotgun (WGS) entry which is preliminary data.</text>
</comment>
<evidence type="ECO:0000259" key="1">
    <source>
        <dbReference type="Pfam" id="PF01863"/>
    </source>
</evidence>
<dbReference type="AlphaFoldDB" id="A0A161SM76"/>
<reference evidence="2 3" key="1">
    <citation type="submission" date="2016-01" db="EMBL/GenBank/DDBJ databases">
        <title>Whole genome sequencing of Myroides marinus L41.</title>
        <authorList>
            <person name="Hong K.W."/>
        </authorList>
    </citation>
    <scope>NUCLEOTIDE SEQUENCE [LARGE SCALE GENOMIC DNA]</scope>
    <source>
        <strain evidence="2 3">L41</strain>
    </source>
</reference>
<dbReference type="RefSeq" id="WP_038986563.1">
    <property type="nucleotide sequence ID" value="NZ_JACAJN010000025.1"/>
</dbReference>
<keyword evidence="3" id="KW-1185">Reference proteome</keyword>
<gene>
    <name evidence="2" type="ORF">AV926_03545</name>
</gene>
<dbReference type="Proteomes" id="UP000076630">
    <property type="component" value="Unassembled WGS sequence"/>
</dbReference>
<dbReference type="Pfam" id="PF01863">
    <property type="entry name" value="YgjP-like"/>
    <property type="match status" value="1"/>
</dbReference>
<dbReference type="CDD" id="cd07344">
    <property type="entry name" value="M48_yhfN_like"/>
    <property type="match status" value="1"/>
</dbReference>
<proteinExistence type="predicted"/>
<dbReference type="PANTHER" id="PTHR30399">
    <property type="entry name" value="UNCHARACTERIZED PROTEIN YGJP"/>
    <property type="match status" value="1"/>
</dbReference>
<dbReference type="OrthoDB" id="9811177at2"/>
<dbReference type="InterPro" id="IPR053136">
    <property type="entry name" value="UTP_pyrophosphatase-like"/>
</dbReference>
<accession>A0A161SM76</accession>
<evidence type="ECO:0000313" key="2">
    <source>
        <dbReference type="EMBL" id="KZE83750.1"/>
    </source>
</evidence>
<name>A0A161SM76_9FLAO</name>
<sequence length="65" mass="8005">MTDVIRLNPELIKVSVKCIEYVLIYELCHLIEKIHSKRFYELMSMIMPDWQRWKLKLEKFCNQCI</sequence>
<dbReference type="EMBL" id="LQNU01000035">
    <property type="protein sequence ID" value="KZE83750.1"/>
    <property type="molecule type" value="Genomic_DNA"/>
</dbReference>
<organism evidence="2 3">
    <name type="scientific">Myroides marinus</name>
    <dbReference type="NCBI Taxonomy" id="703342"/>
    <lineage>
        <taxon>Bacteria</taxon>
        <taxon>Pseudomonadati</taxon>
        <taxon>Bacteroidota</taxon>
        <taxon>Flavobacteriia</taxon>
        <taxon>Flavobacteriales</taxon>
        <taxon>Flavobacteriaceae</taxon>
        <taxon>Myroides</taxon>
    </lineage>
</organism>
<evidence type="ECO:0000313" key="3">
    <source>
        <dbReference type="Proteomes" id="UP000076630"/>
    </source>
</evidence>
<dbReference type="Gene3D" id="3.30.2010.10">
    <property type="entry name" value="Metalloproteases ('zincins'), catalytic domain"/>
    <property type="match status" value="1"/>
</dbReference>
<feature type="domain" description="YgjP-like metallopeptidase" evidence="1">
    <location>
        <begin position="4"/>
        <end position="59"/>
    </location>
</feature>